<evidence type="ECO:0000313" key="3">
    <source>
        <dbReference type="EMBL" id="SFD38093.1"/>
    </source>
</evidence>
<dbReference type="AlphaFoldDB" id="A0A1I1S2V0"/>
<dbReference type="PROSITE" id="PS51318">
    <property type="entry name" value="TAT"/>
    <property type="match status" value="1"/>
</dbReference>
<dbReference type="Gene3D" id="3.40.190.10">
    <property type="entry name" value="Periplasmic binding protein-like II"/>
    <property type="match status" value="1"/>
</dbReference>
<keyword evidence="4" id="KW-1185">Reference proteome</keyword>
<comment type="similarity">
    <text evidence="1">Belongs to the UPF0065 (bug) family.</text>
</comment>
<dbReference type="EMBL" id="FOMQ01000001">
    <property type="protein sequence ID" value="SFD38093.1"/>
    <property type="molecule type" value="Genomic_DNA"/>
</dbReference>
<dbReference type="CDD" id="cd07012">
    <property type="entry name" value="PBP2_Bug_TTT"/>
    <property type="match status" value="1"/>
</dbReference>
<feature type="signal peptide" evidence="2">
    <location>
        <begin position="1"/>
        <end position="32"/>
    </location>
</feature>
<dbReference type="PIRSF" id="PIRSF017082">
    <property type="entry name" value="YflP"/>
    <property type="match status" value="1"/>
</dbReference>
<dbReference type="InterPro" id="IPR006311">
    <property type="entry name" value="TAT_signal"/>
</dbReference>
<dbReference type="Gene3D" id="3.40.190.150">
    <property type="entry name" value="Bordetella uptake gene, domain 1"/>
    <property type="match status" value="1"/>
</dbReference>
<name>A0A1I1S2V0_9BURK</name>
<dbReference type="Proteomes" id="UP000199517">
    <property type="component" value="Unassembled WGS sequence"/>
</dbReference>
<evidence type="ECO:0000256" key="1">
    <source>
        <dbReference type="ARBA" id="ARBA00006987"/>
    </source>
</evidence>
<dbReference type="STRING" id="32040.SAMN04489710_101401"/>
<evidence type="ECO:0000313" key="4">
    <source>
        <dbReference type="Proteomes" id="UP000199517"/>
    </source>
</evidence>
<accession>A0A1I1S2V0</accession>
<dbReference type="PANTHER" id="PTHR42928:SF5">
    <property type="entry name" value="BLR1237 PROTEIN"/>
    <property type="match status" value="1"/>
</dbReference>
<dbReference type="PANTHER" id="PTHR42928">
    <property type="entry name" value="TRICARBOXYLATE-BINDING PROTEIN"/>
    <property type="match status" value="1"/>
</dbReference>
<proteinExistence type="inferred from homology"/>
<protein>
    <submittedName>
        <fullName evidence="3">Tripartite-type tricarboxylate transporter, receptor component TctC</fullName>
    </submittedName>
</protein>
<gene>
    <name evidence="3" type="ORF">SAMN04489710_101401</name>
</gene>
<keyword evidence="3" id="KW-0675">Receptor</keyword>
<keyword evidence="2" id="KW-0732">Signal</keyword>
<reference evidence="4" key="1">
    <citation type="submission" date="2016-10" db="EMBL/GenBank/DDBJ databases">
        <authorList>
            <person name="Varghese N."/>
            <person name="Submissions S."/>
        </authorList>
    </citation>
    <scope>NUCLEOTIDE SEQUENCE [LARGE SCALE GENOMIC DNA]</scope>
    <source>
        <strain evidence="4">DSM 7481</strain>
    </source>
</reference>
<dbReference type="InterPro" id="IPR005064">
    <property type="entry name" value="BUG"/>
</dbReference>
<feature type="chain" id="PRO_5011709966" evidence="2">
    <location>
        <begin position="33"/>
        <end position="338"/>
    </location>
</feature>
<evidence type="ECO:0000256" key="2">
    <source>
        <dbReference type="SAM" id="SignalP"/>
    </source>
</evidence>
<dbReference type="InterPro" id="IPR042100">
    <property type="entry name" value="Bug_dom1"/>
</dbReference>
<organism evidence="3 4">
    <name type="scientific">Paracidovorax konjaci</name>
    <dbReference type="NCBI Taxonomy" id="32040"/>
    <lineage>
        <taxon>Bacteria</taxon>
        <taxon>Pseudomonadati</taxon>
        <taxon>Pseudomonadota</taxon>
        <taxon>Betaproteobacteria</taxon>
        <taxon>Burkholderiales</taxon>
        <taxon>Comamonadaceae</taxon>
        <taxon>Paracidovorax</taxon>
    </lineage>
</organism>
<dbReference type="Pfam" id="PF03401">
    <property type="entry name" value="TctC"/>
    <property type="match status" value="1"/>
</dbReference>
<sequence length="338" mass="34668">MMIESLSRRRMLSLCASAGLAAAAGASSQARAQASAAQWPAGSKPVRIVVAYPAGGVSDVVARALADKLSTQLGTPVVVENKAGAGGAIAMDMVAKAPADGYTLGFSSISPLVLSPHLGKLPFDPVRDIAPVASVMVSPVLLLATPACDAKDFAALIAQAKARPGEVRWATSGLASLGHIMLEQIQQGTQARITHVPYKGGGQQLNDALSGQFEILSTNAGPAVMQHIQAGKLRALAVGAPGRLEALAAVPTLAELGLPAANLSSQFGLFAPARTPAAVLERLNAETRKALDQQDLRARLAATDNVPTGGTAADFARQIAQESQGNARVIRAANIQMN</sequence>